<reference evidence="19 21" key="2">
    <citation type="submission" date="2020-02" db="EMBL/GenBank/DDBJ databases">
        <title>Whole genome shotgun sequence of Streptomyces gougerotii NBRC 13043.</title>
        <authorList>
            <person name="Ichikawa N."/>
            <person name="Komaki H."/>
            <person name="Tamura T."/>
        </authorList>
    </citation>
    <scope>NUCLEOTIDE SEQUENCE [LARGE SCALE GENOMIC DNA]</scope>
    <source>
        <strain evidence="19 21">NBRC 13043</strain>
    </source>
</reference>
<reference evidence="20" key="3">
    <citation type="submission" date="2020-09" db="EMBL/GenBank/DDBJ databases">
        <authorList>
            <person name="Sun Q."/>
            <person name="Ohkuma M."/>
        </authorList>
    </citation>
    <scope>NUCLEOTIDE SEQUENCE</scope>
    <source>
        <strain evidence="20">JCM 4136</strain>
    </source>
</reference>
<keyword evidence="6" id="KW-0418">Kinase</keyword>
<dbReference type="Gene3D" id="3.30.450.40">
    <property type="match status" value="1"/>
</dbReference>
<evidence type="ECO:0000256" key="7">
    <source>
        <dbReference type="ARBA" id="ARBA00022801"/>
    </source>
</evidence>
<evidence type="ECO:0000256" key="12">
    <source>
        <dbReference type="ARBA" id="ARBA00047761"/>
    </source>
</evidence>
<evidence type="ECO:0000256" key="1">
    <source>
        <dbReference type="ARBA" id="ARBA00013081"/>
    </source>
</evidence>
<evidence type="ECO:0000256" key="2">
    <source>
        <dbReference type="ARBA" id="ARBA00022553"/>
    </source>
</evidence>
<dbReference type="EMBL" id="BMSC01000001">
    <property type="protein sequence ID" value="GGU51691.1"/>
    <property type="molecule type" value="Genomic_DNA"/>
</dbReference>
<comment type="function">
    <text evidence="13">Primarily acts as an independent SigF regulator that is sensitive to the osmosensory signal, mediating the cross talk of PknD with the SigF regulon. Possesses both phosphatase and kinase activities. The kinase domain functions as a classic anti-sigma factor-like kinase to phosphorylate the anti-anti-sigma factor domain at the canonical regulatory site, and the phosphatase domain antagonizes this activity.</text>
</comment>
<dbReference type="Proteomes" id="UP000480804">
    <property type="component" value="Unassembled WGS sequence"/>
</dbReference>
<dbReference type="InterPro" id="IPR013656">
    <property type="entry name" value="PAS_4"/>
</dbReference>
<evidence type="ECO:0000256" key="6">
    <source>
        <dbReference type="ARBA" id="ARBA00022777"/>
    </source>
</evidence>
<dbReference type="EC" id="3.1.3.16" evidence="1"/>
<dbReference type="GO" id="GO:0016301">
    <property type="term" value="F:kinase activity"/>
    <property type="evidence" value="ECO:0007669"/>
    <property type="project" value="UniProtKB-KW"/>
</dbReference>
<evidence type="ECO:0000259" key="17">
    <source>
        <dbReference type="PROSITE" id="PS50112"/>
    </source>
</evidence>
<dbReference type="SMART" id="SM00091">
    <property type="entry name" value="PAS"/>
    <property type="match status" value="2"/>
</dbReference>
<dbReference type="InterPro" id="IPR000700">
    <property type="entry name" value="PAS-assoc_C"/>
</dbReference>
<dbReference type="Gene3D" id="3.60.40.10">
    <property type="entry name" value="PPM-type phosphatase domain"/>
    <property type="match status" value="1"/>
</dbReference>
<dbReference type="SUPFAM" id="SSF55781">
    <property type="entry name" value="GAF domain-like"/>
    <property type="match status" value="1"/>
</dbReference>
<dbReference type="PANTHER" id="PTHR43156">
    <property type="entry name" value="STAGE II SPORULATION PROTEIN E-RELATED"/>
    <property type="match status" value="1"/>
</dbReference>
<dbReference type="InterPro" id="IPR036890">
    <property type="entry name" value="HATPase_C_sf"/>
</dbReference>
<comment type="caution">
    <text evidence="20">The sequence shown here is derived from an EMBL/GenBank/DDBJ whole genome shotgun (WGS) entry which is preliminary data.</text>
</comment>
<keyword evidence="2" id="KW-0597">Phosphoprotein</keyword>
<comment type="catalytic activity">
    <reaction evidence="12">
        <text>O-phospho-L-seryl-[protein] + H2O = L-seryl-[protein] + phosphate</text>
        <dbReference type="Rhea" id="RHEA:20629"/>
        <dbReference type="Rhea" id="RHEA-COMP:9863"/>
        <dbReference type="Rhea" id="RHEA-COMP:11604"/>
        <dbReference type="ChEBI" id="CHEBI:15377"/>
        <dbReference type="ChEBI" id="CHEBI:29999"/>
        <dbReference type="ChEBI" id="CHEBI:43474"/>
        <dbReference type="ChEBI" id="CHEBI:83421"/>
        <dbReference type="EC" id="3.1.3.16"/>
    </reaction>
</comment>
<evidence type="ECO:0000256" key="11">
    <source>
        <dbReference type="ARBA" id="ARBA00023211"/>
    </source>
</evidence>
<dbReference type="Pfam" id="PF01590">
    <property type="entry name" value="GAF"/>
    <property type="match status" value="1"/>
</dbReference>
<dbReference type="SMART" id="SM00065">
    <property type="entry name" value="GAF"/>
    <property type="match status" value="1"/>
</dbReference>
<evidence type="ECO:0000256" key="8">
    <source>
        <dbReference type="ARBA" id="ARBA00022840"/>
    </source>
</evidence>
<protein>
    <recommendedName>
        <fullName evidence="1">protein-serine/threonine phosphatase</fullName>
        <ecNumber evidence="1">3.1.3.16</ecNumber>
    </recommendedName>
    <alternativeName>
        <fullName evidence="15">Protein-serine/threonine phosphatase</fullName>
    </alternativeName>
    <alternativeName>
        <fullName evidence="14">Serine/threonine-protein kinase</fullName>
    </alternativeName>
</protein>
<evidence type="ECO:0000256" key="16">
    <source>
        <dbReference type="SAM" id="MobiDB-lite"/>
    </source>
</evidence>
<evidence type="ECO:0000256" key="9">
    <source>
        <dbReference type="ARBA" id="ARBA00022842"/>
    </source>
</evidence>
<keyword evidence="9" id="KW-0460">Magnesium</keyword>
<dbReference type="SUPFAM" id="SSF55785">
    <property type="entry name" value="PYP-like sensor domain (PAS domain)"/>
    <property type="match status" value="2"/>
</dbReference>
<feature type="domain" description="PAC" evidence="18">
    <location>
        <begin position="224"/>
        <end position="277"/>
    </location>
</feature>
<keyword evidence="5" id="KW-0547">Nucleotide-binding</keyword>
<evidence type="ECO:0000256" key="4">
    <source>
        <dbReference type="ARBA" id="ARBA00022723"/>
    </source>
</evidence>
<dbReference type="Pfam" id="PF13426">
    <property type="entry name" value="PAS_9"/>
    <property type="match status" value="1"/>
</dbReference>
<evidence type="ECO:0000256" key="14">
    <source>
        <dbReference type="ARBA" id="ARBA00075117"/>
    </source>
</evidence>
<dbReference type="GO" id="GO:0004722">
    <property type="term" value="F:protein serine/threonine phosphatase activity"/>
    <property type="evidence" value="ECO:0007669"/>
    <property type="project" value="UniProtKB-EC"/>
</dbReference>
<feature type="domain" description="PAS" evidence="17">
    <location>
        <begin position="51"/>
        <end position="80"/>
    </location>
</feature>
<evidence type="ECO:0000313" key="20">
    <source>
        <dbReference type="EMBL" id="GGU51691.1"/>
    </source>
</evidence>
<dbReference type="FunFam" id="3.30.450.40:FF:000035">
    <property type="entry name" value="PAS sensor protein"/>
    <property type="match status" value="1"/>
</dbReference>
<dbReference type="Proteomes" id="UP000660975">
    <property type="component" value="Unassembled WGS sequence"/>
</dbReference>
<feature type="compositionally biased region" description="Pro residues" evidence="16">
    <location>
        <begin position="1"/>
        <end position="16"/>
    </location>
</feature>
<name>A0A8H9HBK4_9ACTN</name>
<evidence type="ECO:0000313" key="19">
    <source>
        <dbReference type="EMBL" id="GFH79720.1"/>
    </source>
</evidence>
<dbReference type="AlphaFoldDB" id="A0A8H9HBK4"/>
<accession>A0A8H9HBK4</accession>
<feature type="compositionally biased region" description="Basic and acidic residues" evidence="16">
    <location>
        <begin position="33"/>
        <end position="44"/>
    </location>
</feature>
<dbReference type="InterPro" id="IPR035965">
    <property type="entry name" value="PAS-like_dom_sf"/>
</dbReference>
<dbReference type="Gene3D" id="3.30.450.20">
    <property type="entry name" value="PAS domain"/>
    <property type="match status" value="2"/>
</dbReference>
<dbReference type="Pfam" id="PF13581">
    <property type="entry name" value="HATPase_c_2"/>
    <property type="match status" value="1"/>
</dbReference>
<dbReference type="Pfam" id="PF08448">
    <property type="entry name" value="PAS_4"/>
    <property type="match status" value="1"/>
</dbReference>
<keyword evidence="8" id="KW-0067">ATP-binding</keyword>
<keyword evidence="4" id="KW-0479">Metal-binding</keyword>
<sequence>MSEPPPGVPGLPPPSLVPQAGKVSTVGHGRPSWRGDDPWGRAPDEGATARVLLDGSGRITHWNDGAQRLLGHTAAEMLGRPARELLADPSATAPCGDERRLRWKGTVDLRHRDGRRLTVRLLAHWLPRYEGHPDGWLLVSPLAGAERTVEDDQLPRPAFLYAPNALALYDTGVRLRRANRAMEEVIGLTEDEARGLRLSEIGGKPQSVELEEQLRQVMESGRPRDVRTRLRSGGESREHAWLARIAPVWDAQGELVAVALSAVDITDEARAQVRLQLVNDATRRIGSTLEVGRTAQELVDVCVPRLADFGSVDLLITPQPHSDTPPSLGVLTLRRAAHRSTREDTPEALVETGQEWDHAIASSPVRAVLTGESLVLHKDDQAFRAWAEQEPERARHARELGVHSILSVPLSARGVTLGVAQFLRYRRPDPFTPDDVLVAREIVARAAVCLDNAQRFTQERETALALQRSLLPRTLPQRSAVQVASRYLAAAGRTGVGGDWFDVIPLSGARVGLIVGDVVGHGVQASATMGRLRTAVRTLADVDLPPDELLTHLDDLVLRLSDETGGEEPAGDIGATCLYAVYDPVAGGCTVARAGHPPPVLIDPETGGGTTMELPAGPPLGLGGLPFESAEFSLPEGSVLALFTDGLVERRDRDIDEGYRLLHEAVAAPPTASLDAQCGAVIEALLPGGAPDDDVALLMARTRVLDAAHVATWEIPDDPASCGTARKDIDEQLTRWELQEAVFTTELVVTELIANAIRHASGPIRLRLILDRTLIIEVSDTSSTAPHLRRAAGFDEGGRGLMLVAQLTQRWGARHSTDGKTIWAELQLPDNYAGFDGAATR</sequence>
<dbReference type="GO" id="GO:0046872">
    <property type="term" value="F:metal ion binding"/>
    <property type="evidence" value="ECO:0007669"/>
    <property type="project" value="UniProtKB-KW"/>
</dbReference>
<feature type="region of interest" description="Disordered" evidence="16">
    <location>
        <begin position="1"/>
        <end position="45"/>
    </location>
</feature>
<evidence type="ECO:0000259" key="18">
    <source>
        <dbReference type="PROSITE" id="PS50113"/>
    </source>
</evidence>
<reference evidence="20" key="1">
    <citation type="journal article" date="2014" name="Int. J. Syst. Evol. Microbiol.">
        <title>Complete genome sequence of Corynebacterium casei LMG S-19264T (=DSM 44701T), isolated from a smear-ripened cheese.</title>
        <authorList>
            <consortium name="US DOE Joint Genome Institute (JGI-PGF)"/>
            <person name="Walter F."/>
            <person name="Albersmeier A."/>
            <person name="Kalinowski J."/>
            <person name="Ruckert C."/>
        </authorList>
    </citation>
    <scope>NUCLEOTIDE SEQUENCE</scope>
    <source>
        <strain evidence="20">JCM 4136</strain>
    </source>
</reference>
<keyword evidence="11" id="KW-0464">Manganese</keyword>
<dbReference type="GO" id="GO:0005524">
    <property type="term" value="F:ATP binding"/>
    <property type="evidence" value="ECO:0007669"/>
    <property type="project" value="UniProtKB-KW"/>
</dbReference>
<dbReference type="FunFam" id="3.30.565.10:FF:000028">
    <property type="entry name" value="PAS sensor protein"/>
    <property type="match status" value="1"/>
</dbReference>
<dbReference type="PROSITE" id="PS50113">
    <property type="entry name" value="PAC"/>
    <property type="match status" value="1"/>
</dbReference>
<gene>
    <name evidence="20" type="ORF">GCM10010227_00260</name>
    <name evidence="19" type="ORF">Sgou_43900</name>
</gene>
<dbReference type="InterPro" id="IPR000014">
    <property type="entry name" value="PAS"/>
</dbReference>
<dbReference type="PANTHER" id="PTHR43156:SF2">
    <property type="entry name" value="STAGE II SPORULATION PROTEIN E"/>
    <property type="match status" value="1"/>
</dbReference>
<evidence type="ECO:0000256" key="10">
    <source>
        <dbReference type="ARBA" id="ARBA00022912"/>
    </source>
</evidence>
<dbReference type="EMBL" id="BLLO01000020">
    <property type="protein sequence ID" value="GFH79720.1"/>
    <property type="molecule type" value="Genomic_DNA"/>
</dbReference>
<keyword evidence="21" id="KW-1185">Reference proteome</keyword>
<evidence type="ECO:0000313" key="21">
    <source>
        <dbReference type="Proteomes" id="UP000480804"/>
    </source>
</evidence>
<dbReference type="SUPFAM" id="SSF81606">
    <property type="entry name" value="PP2C-like"/>
    <property type="match status" value="1"/>
</dbReference>
<dbReference type="InterPro" id="IPR036457">
    <property type="entry name" value="PPM-type-like_dom_sf"/>
</dbReference>
<dbReference type="CDD" id="cd16936">
    <property type="entry name" value="HATPase_RsbW-like"/>
    <property type="match status" value="1"/>
</dbReference>
<keyword evidence="10" id="KW-0904">Protein phosphatase</keyword>
<dbReference type="InterPro" id="IPR003594">
    <property type="entry name" value="HATPase_dom"/>
</dbReference>
<dbReference type="SMART" id="SM00331">
    <property type="entry name" value="PP2C_SIG"/>
    <property type="match status" value="1"/>
</dbReference>
<dbReference type="SUPFAM" id="SSF55874">
    <property type="entry name" value="ATPase domain of HSP90 chaperone/DNA topoisomerase II/histidine kinase"/>
    <property type="match status" value="1"/>
</dbReference>
<evidence type="ECO:0000256" key="15">
    <source>
        <dbReference type="ARBA" id="ARBA00081350"/>
    </source>
</evidence>
<keyword evidence="7" id="KW-0378">Hydrolase</keyword>
<keyword evidence="3" id="KW-0808">Transferase</keyword>
<dbReference type="InterPro" id="IPR029016">
    <property type="entry name" value="GAF-like_dom_sf"/>
</dbReference>
<dbReference type="Pfam" id="PF07228">
    <property type="entry name" value="SpoIIE"/>
    <property type="match status" value="1"/>
</dbReference>
<organism evidence="20 22">
    <name type="scientific">Streptomyces gougerotii</name>
    <dbReference type="NCBI Taxonomy" id="53448"/>
    <lineage>
        <taxon>Bacteria</taxon>
        <taxon>Bacillati</taxon>
        <taxon>Actinomycetota</taxon>
        <taxon>Actinomycetes</taxon>
        <taxon>Kitasatosporales</taxon>
        <taxon>Streptomycetaceae</taxon>
        <taxon>Streptomyces</taxon>
        <taxon>Streptomyces diastaticus group</taxon>
    </lineage>
</organism>
<proteinExistence type="predicted"/>
<evidence type="ECO:0000256" key="13">
    <source>
        <dbReference type="ARBA" id="ARBA00056274"/>
    </source>
</evidence>
<dbReference type="InterPro" id="IPR001932">
    <property type="entry name" value="PPM-type_phosphatase-like_dom"/>
</dbReference>
<dbReference type="InterPro" id="IPR052016">
    <property type="entry name" value="Bact_Sigma-Reg"/>
</dbReference>
<dbReference type="FunFam" id="3.60.40.10:FF:000005">
    <property type="entry name" value="Serine/threonine protein phosphatase"/>
    <property type="match status" value="1"/>
</dbReference>
<dbReference type="NCBIfam" id="TIGR00229">
    <property type="entry name" value="sensory_box"/>
    <property type="match status" value="2"/>
</dbReference>
<dbReference type="Gene3D" id="3.30.565.10">
    <property type="entry name" value="Histidine kinase-like ATPase, C-terminal domain"/>
    <property type="match status" value="1"/>
</dbReference>
<evidence type="ECO:0000313" key="22">
    <source>
        <dbReference type="Proteomes" id="UP000660975"/>
    </source>
</evidence>
<dbReference type="CDD" id="cd00130">
    <property type="entry name" value="PAS"/>
    <property type="match status" value="2"/>
</dbReference>
<dbReference type="InterPro" id="IPR003018">
    <property type="entry name" value="GAF"/>
</dbReference>
<dbReference type="PROSITE" id="PS50112">
    <property type="entry name" value="PAS"/>
    <property type="match status" value="1"/>
</dbReference>
<evidence type="ECO:0000256" key="3">
    <source>
        <dbReference type="ARBA" id="ARBA00022679"/>
    </source>
</evidence>
<evidence type="ECO:0000256" key="5">
    <source>
        <dbReference type="ARBA" id="ARBA00022741"/>
    </source>
</evidence>